<feature type="coiled-coil region" evidence="1">
    <location>
        <begin position="30"/>
        <end position="57"/>
    </location>
</feature>
<evidence type="ECO:0000256" key="1">
    <source>
        <dbReference type="SAM" id="Coils"/>
    </source>
</evidence>
<dbReference type="KEGG" id="smf:Smon_0890"/>
<keyword evidence="4" id="KW-1185">Reference proteome</keyword>
<dbReference type="GeneID" id="29673386"/>
<name>D1AYI1_STRM9</name>
<dbReference type="AlphaFoldDB" id="D1AYI1"/>
<dbReference type="HOGENOM" id="CLU_1577639_0_0_0"/>
<dbReference type="eggNOG" id="ENOG502ZJN8">
    <property type="taxonomic scope" value="Bacteria"/>
</dbReference>
<sequence length="169" mass="20424">MDYLKEDGTITEFNTIKYFTDFEKYVDYNSEKLKQNIEKSSKKMNKEITNLEKLKDLSDEAKYVYDLTNNALKDKGYIDSKEILNDSKMLWNDFKQAQDELVQNKIFYLLKLENEQDKKYVLIKEDKYFAQLYEKEKSNEQINLNKEKEGNEISNNWDKKENKDVEMER</sequence>
<evidence type="ECO:0000256" key="2">
    <source>
        <dbReference type="SAM" id="MobiDB-lite"/>
    </source>
</evidence>
<evidence type="ECO:0000313" key="3">
    <source>
        <dbReference type="EMBL" id="ACZ01357.1"/>
    </source>
</evidence>
<gene>
    <name evidence="3" type="ordered locus">Smon_0890</name>
</gene>
<reference evidence="3 4" key="1">
    <citation type="journal article" date="2009" name="Stand. Genomic Sci.">
        <title>Complete genome sequence of Streptobacillus moniliformis type strain (9901T).</title>
        <authorList>
            <person name="Nolan M."/>
            <person name="Gronow S."/>
            <person name="Lapidus A."/>
            <person name="Ivanova N."/>
            <person name="Copeland A."/>
            <person name="Lucas S."/>
            <person name="Del Rio T.G."/>
            <person name="Chen F."/>
            <person name="Tice H."/>
            <person name="Pitluck S."/>
            <person name="Cheng J.F."/>
            <person name="Sims D."/>
            <person name="Meincke L."/>
            <person name="Bruce D."/>
            <person name="Goodwin L."/>
            <person name="Brettin T."/>
            <person name="Han C."/>
            <person name="Detter J.C."/>
            <person name="Ovchinikova G."/>
            <person name="Pati A."/>
            <person name="Mavromatis K."/>
            <person name="Mikhailova N."/>
            <person name="Chen A."/>
            <person name="Palaniappan K."/>
            <person name="Land M."/>
            <person name="Hauser L."/>
            <person name="Chang Y.J."/>
            <person name="Jeffries C.D."/>
            <person name="Rohde M."/>
            <person name="Sproer C."/>
            <person name="Goker M."/>
            <person name="Bristow J."/>
            <person name="Eisen J.A."/>
            <person name="Markowitz V."/>
            <person name="Hugenholtz P."/>
            <person name="Kyrpides N.C."/>
            <person name="Klenk H.P."/>
            <person name="Chain P."/>
        </authorList>
    </citation>
    <scope>NUCLEOTIDE SEQUENCE [LARGE SCALE GENOMIC DNA]</scope>
    <source>
        <strain evidence="4">ATCC 14647 / DSM 12112 / NCTC 10651 / 9901</strain>
    </source>
</reference>
<dbReference type="EMBL" id="CP001779">
    <property type="protein sequence ID" value="ACZ01357.1"/>
    <property type="molecule type" value="Genomic_DNA"/>
</dbReference>
<evidence type="ECO:0000313" key="4">
    <source>
        <dbReference type="Proteomes" id="UP000002072"/>
    </source>
</evidence>
<dbReference type="STRING" id="519441.Smon_0890"/>
<proteinExistence type="predicted"/>
<dbReference type="RefSeq" id="WP_012858906.1">
    <property type="nucleotide sequence ID" value="NC_013515.1"/>
</dbReference>
<dbReference type="Proteomes" id="UP000002072">
    <property type="component" value="Chromosome"/>
</dbReference>
<dbReference type="OrthoDB" id="80640at2"/>
<protein>
    <submittedName>
        <fullName evidence="3">Uncharacterized protein</fullName>
    </submittedName>
</protein>
<feature type="region of interest" description="Disordered" evidence="2">
    <location>
        <begin position="140"/>
        <end position="169"/>
    </location>
</feature>
<organism evidence="3 4">
    <name type="scientific">Streptobacillus moniliformis (strain ATCC 14647 / DSM 12112 / NCTC 10651 / 9901)</name>
    <dbReference type="NCBI Taxonomy" id="519441"/>
    <lineage>
        <taxon>Bacteria</taxon>
        <taxon>Fusobacteriati</taxon>
        <taxon>Fusobacteriota</taxon>
        <taxon>Fusobacteriia</taxon>
        <taxon>Fusobacteriales</taxon>
        <taxon>Leptotrichiaceae</taxon>
        <taxon>Streptobacillus</taxon>
    </lineage>
</organism>
<accession>D1AYI1</accession>
<keyword evidence="1" id="KW-0175">Coiled coil</keyword>